<dbReference type="PANTHER" id="PTHR12894">
    <property type="entry name" value="CNH DOMAIN CONTAINING"/>
    <property type="match status" value="1"/>
</dbReference>
<comment type="caution">
    <text evidence="7">The sequence shown here is derived from an EMBL/GenBank/DDBJ whole genome shotgun (WGS) entry which is preliminary data.</text>
</comment>
<protein>
    <recommendedName>
        <fullName evidence="6">CNH domain-containing protein</fullName>
    </recommendedName>
</protein>
<dbReference type="InterPro" id="IPR032914">
    <property type="entry name" value="Vam6/VPS39/TRAP1"/>
</dbReference>
<sequence>MPPFQSFRLVSGIKEKVEAVLPIGNKVYVALAGGIIQTYQLEGLQDVGSSVPKAKLISTRKGLTRKPIDQLEYLEDLDALAVLSDQTVTLYDLPNLKTPTVISQARYVQSICTLTIWVSPSNLSAKSASSKSKKEPGLAASSKDENDKIRTSILVIGARKKVHVLTYLSGKPYTVKEIALPHTPRLMLFPAGVKAWGSYNKQKDDKKRAPTVHLHYNANDWGILEVDLFCTERGSAAGLKVSEPPATTGSTTTSNPSGSGSVGPNLGMTPSTNAQDKTGGLGVGAAFGGLGGYVGKGFRAVSGASTAINSIVGLGVGSDYLGEEGEAGAEPGDTVTEGETLVLRGDQGVFYDSMGRMKNTPPIDFSSAGDSHIPDDMVFADPFIISAIPASSSTSSTTQNQNPSGGSKIEVRLKQTLAVQQEVAVGGGQVDLDSPAAATTGAGHIENTAIRCLSVSTRPTSGDLEVENADVHRPSSAFWVTVPVDKLQLQTEGSAVWCLRGEPWKAILEDSLKEGRFEDGRGLLTAITGRKVEEVNSKEYGLKFRKLNALAAFSKEKWETAIEEFIQLDIAPAKVVSLYPANAVSGPLHVPQENWVQVFGGPEDGRLTPLQKSPEEGKRFTTAQSTVDMLKGIAHIGGIKKDSASIKGKDSASVKGRDSASVKGRDGDASSVIGDEATLHESSKDSVVEYEVYPPAALESLIHYLSDRRQKLVGAMAAVPGGPPTIDSLPPFKGIPRSELRDYPDVPFSELSPEQLVRTAQIVYTALLKVYLAIRPVLVGSLCRIQNWCAVEEVEELLLEKKRYSDLIDLYQGKRMHEKALDLLRQLAKDEEDKLDKLDPTVRYLQKLGPDHLDLILRESDWIFKEDPVFGLRIFTADEAEVEALPRHRVLAYLERTDEASCVGYLEHITGELGEAGPDFHDKLAELYLKSARRNSEDEKHGEARLLQFLKTSEQYRPDRLLGKMQSEELPRVRAILLGKLGNHDAALRIYVYRLDSLKEAEEYCSRVYQDQPDPNGIFLSLLRIYLRPSGTRPPLINPALALIANHGTQIDATKTIDLLPPLVSMQDVHQFFLRTLRNSHSKASQAKITKGLLIARRDQVDRNLALCQQKRVRISDMRICPQCQKRIGQSAIAVHAPRGEVTHYNCKDTYSRTLAMHRT</sequence>
<dbReference type="GO" id="GO:0006914">
    <property type="term" value="P:autophagy"/>
    <property type="evidence" value="ECO:0007669"/>
    <property type="project" value="TreeGrafter"/>
</dbReference>
<dbReference type="GO" id="GO:0000329">
    <property type="term" value="C:fungal-type vacuole membrane"/>
    <property type="evidence" value="ECO:0007669"/>
    <property type="project" value="TreeGrafter"/>
</dbReference>
<dbReference type="EMBL" id="JABELV010000012">
    <property type="protein sequence ID" value="KAG7571036.1"/>
    <property type="molecule type" value="Genomic_DNA"/>
</dbReference>
<dbReference type="PROSITE" id="PS50219">
    <property type="entry name" value="CNH"/>
    <property type="match status" value="1"/>
</dbReference>
<comment type="similarity">
    <text evidence="3">Belongs to the VAM6/VPS39 family.</text>
</comment>
<dbReference type="PROSITE" id="PS50236">
    <property type="entry name" value="CHCR"/>
    <property type="match status" value="1"/>
</dbReference>
<feature type="compositionally biased region" description="Basic and acidic residues" evidence="5">
    <location>
        <begin position="647"/>
        <end position="668"/>
    </location>
</feature>
<reference evidence="7" key="1">
    <citation type="submission" date="2020-04" db="EMBL/GenBank/DDBJ databases">
        <title>Analysis of mating type loci in Filobasidium floriforme.</title>
        <authorList>
            <person name="Nowrousian M."/>
        </authorList>
    </citation>
    <scope>NUCLEOTIDE SEQUENCE</scope>
    <source>
        <strain evidence="7">CBS 6242</strain>
    </source>
</reference>
<feature type="repeat" description="CHCR" evidence="4">
    <location>
        <begin position="877"/>
        <end position="1031"/>
    </location>
</feature>
<feature type="region of interest" description="Disordered" evidence="5">
    <location>
        <begin position="239"/>
        <end position="277"/>
    </location>
</feature>
<dbReference type="GO" id="GO:0006886">
    <property type="term" value="P:intracellular protein transport"/>
    <property type="evidence" value="ECO:0007669"/>
    <property type="project" value="UniProtKB-UniRule"/>
</dbReference>
<evidence type="ECO:0000313" key="8">
    <source>
        <dbReference type="Proteomes" id="UP000812966"/>
    </source>
</evidence>
<feature type="domain" description="CNH" evidence="6">
    <location>
        <begin position="14"/>
        <end position="438"/>
    </location>
</feature>
<dbReference type="GO" id="GO:0034058">
    <property type="term" value="P:endosomal vesicle fusion"/>
    <property type="evidence" value="ECO:0007669"/>
    <property type="project" value="TreeGrafter"/>
</dbReference>
<evidence type="ECO:0000313" key="7">
    <source>
        <dbReference type="EMBL" id="KAG7571036.1"/>
    </source>
</evidence>
<dbReference type="Pfam" id="PF10367">
    <property type="entry name" value="zf-Vps39_C"/>
    <property type="match status" value="1"/>
</dbReference>
<dbReference type="InterPro" id="IPR019452">
    <property type="entry name" value="VPS39/TGF_beta_rcpt-assoc_1"/>
</dbReference>
<feature type="region of interest" description="Disordered" evidence="5">
    <location>
        <begin position="647"/>
        <end position="674"/>
    </location>
</feature>
<proteinExistence type="inferred from homology"/>
<name>A0A8K0JQS4_9TREE</name>
<evidence type="ECO:0000256" key="2">
    <source>
        <dbReference type="ARBA" id="ARBA00023136"/>
    </source>
</evidence>
<comment type="subcellular location">
    <subcellularLocation>
        <location evidence="1">Endomembrane system</location>
        <topology evidence="1">Peripheral membrane protein</topology>
    </subcellularLocation>
</comment>
<evidence type="ECO:0000256" key="1">
    <source>
        <dbReference type="ARBA" id="ARBA00004184"/>
    </source>
</evidence>
<evidence type="ECO:0000259" key="6">
    <source>
        <dbReference type="PROSITE" id="PS50219"/>
    </source>
</evidence>
<accession>A0A8K0JQS4</accession>
<dbReference type="AlphaFoldDB" id="A0A8K0JQS4"/>
<dbReference type="Pfam" id="PF10366">
    <property type="entry name" value="Vps39_1"/>
    <property type="match status" value="1"/>
</dbReference>
<dbReference type="InterPro" id="IPR000547">
    <property type="entry name" value="Clathrin_H-chain/VPS_repeat"/>
</dbReference>
<gene>
    <name evidence="7" type="ORF">FFLO_01000</name>
</gene>
<keyword evidence="2" id="KW-0472">Membrane</keyword>
<evidence type="ECO:0000256" key="3">
    <source>
        <dbReference type="ARBA" id="ARBA00038201"/>
    </source>
</evidence>
<feature type="compositionally biased region" description="Low complexity" evidence="5">
    <location>
        <begin position="244"/>
        <end position="264"/>
    </location>
</feature>
<organism evidence="7 8">
    <name type="scientific">Filobasidium floriforme</name>
    <dbReference type="NCBI Taxonomy" id="5210"/>
    <lineage>
        <taxon>Eukaryota</taxon>
        <taxon>Fungi</taxon>
        <taxon>Dikarya</taxon>
        <taxon>Basidiomycota</taxon>
        <taxon>Agaricomycotina</taxon>
        <taxon>Tremellomycetes</taxon>
        <taxon>Filobasidiales</taxon>
        <taxon>Filobasidiaceae</taxon>
        <taxon>Filobasidium</taxon>
    </lineage>
</organism>
<dbReference type="InterPro" id="IPR019453">
    <property type="entry name" value="VPS39/TGFA1_Znf"/>
</dbReference>
<dbReference type="GO" id="GO:0012505">
    <property type="term" value="C:endomembrane system"/>
    <property type="evidence" value="ECO:0007669"/>
    <property type="project" value="UniProtKB-SubCell"/>
</dbReference>
<dbReference type="InterPro" id="IPR001180">
    <property type="entry name" value="CNH_dom"/>
</dbReference>
<evidence type="ECO:0000256" key="4">
    <source>
        <dbReference type="PROSITE-ProRule" id="PRU01006"/>
    </source>
</evidence>
<dbReference type="Proteomes" id="UP000812966">
    <property type="component" value="Unassembled WGS sequence"/>
</dbReference>
<evidence type="ECO:0000256" key="5">
    <source>
        <dbReference type="SAM" id="MobiDB-lite"/>
    </source>
</evidence>
<keyword evidence="8" id="KW-1185">Reference proteome</keyword>
<dbReference type="PANTHER" id="PTHR12894:SF49">
    <property type="entry name" value="VAM6_VPS39-LIKE PROTEIN"/>
    <property type="match status" value="1"/>
</dbReference>